<sequence length="1111" mass="117029">MAHSECEQIPSVTLYGTTQLTSTITTHALITSIIRLDPTVSAGETITPSSASILSSQVITRTVVTSLVPQQTLYSPCPGDGDGDTTATGVAGAQAQATKSVARTPGQVQGEETDDPQATGQFTGVIPSYQSIKGSSTALALSSYNATLTKSQAASTNHAPSSATVVPTDASSSVSADSDGTSDSASSGSSSTSSNDLGPIVGGVLGGVISLVVLVAFAVCIKRKNQRRKNRRERYIEGEEGEGGHDGNGDYWERRFRQLEAEGEKRVSGETGDGDGALQGHKGEEEMTHHKKLHLTLNLASKDLPSRPASRLSAISSFFATRFNPSAMVTQSPSKRSTTLPMPPKSSMESTRLVKPRPSMALRSYSNDDLRSVRSGSLSHKSGLSFSGQNGQTGSGSKSPGANKLSLFFLPSMREERQMVPLQDPPSAATSRPGSSLSLSINTSMRPTPSVAPGPAMSSGTAGIGQPRPSVERGQFSPTDSEIEERRNMEWIRHSTTTAKSRESEKYAGMGRDQLNSYFSGRGLGPGGGSGNRGFLTASALRRISGMSPSKLGETPPKRGVLAGVGVGAGHSKTNHPPSITSSVLPNLTQQSRAMESELTPADSISVYDTEIELENAPSESTFTLSTYSTHPSFGLSRPQSKRDSHKTLTMYKSERGSGPPSAPASAAGSRPTSKLAPGPSIAGVNTGDPRPLSSARRSLYPPRRTPSGRIISMHSQPRSEHSASGSNPASPPPIPTRVVSGTPIPPMQPHAQGARASRSMREIRMSKGKHVPELRLSRRAITPSLWIDEEALARFADAPSGKSALSKIPSERAVDSPARQTFNVDKVKEDLIIRARDKENRDEGMSKDDRRSASTSKRGHNREGAAAANLESRFSDDTSESSTRLSRSASTAKGPSPRSGIEIKLEPDPDPDPSLAGEEEAEADEDEEDPYGGIHVMTSKSPKSTKASKIDKGKGKVWVLSIPVPSAPVSPFSSAHPSPSSRRETGDDVDSSAIKSLQGKSRDANLEDAKPRDIEGAKINKRESAISLSPTRSWASGSSATTGTSTTISTEEAPIAKVDKNERSAVTPQLPVLALSSAGLGGWSVGGHGDARADDDDDGEERIKSPSPPE</sequence>
<protein>
    <submittedName>
        <fullName evidence="3">Uncharacterized protein</fullName>
    </submittedName>
</protein>
<feature type="compositionally biased region" description="Low complexity" evidence="1">
    <location>
        <begin position="84"/>
        <end position="98"/>
    </location>
</feature>
<keyword evidence="2" id="KW-0812">Transmembrane</keyword>
<feature type="region of interest" description="Disordered" evidence="1">
    <location>
        <begin position="326"/>
        <end position="404"/>
    </location>
</feature>
<organism evidence="3 4">
    <name type="scientific">Kwoniella heveanensis BCC8398</name>
    <dbReference type="NCBI Taxonomy" id="1296120"/>
    <lineage>
        <taxon>Eukaryota</taxon>
        <taxon>Fungi</taxon>
        <taxon>Dikarya</taxon>
        <taxon>Basidiomycota</taxon>
        <taxon>Agaricomycotina</taxon>
        <taxon>Tremellomycetes</taxon>
        <taxon>Tremellales</taxon>
        <taxon>Cryptococcaceae</taxon>
        <taxon>Kwoniella</taxon>
    </lineage>
</organism>
<feature type="compositionally biased region" description="Low complexity" evidence="1">
    <location>
        <begin position="962"/>
        <end position="981"/>
    </location>
</feature>
<feature type="compositionally biased region" description="Basic and acidic residues" evidence="1">
    <location>
        <begin position="1001"/>
        <end position="1025"/>
    </location>
</feature>
<feature type="compositionally biased region" description="Low complexity" evidence="1">
    <location>
        <begin position="1034"/>
        <end position="1051"/>
    </location>
</feature>
<feature type="compositionally biased region" description="Polar residues" evidence="1">
    <location>
        <begin position="374"/>
        <end position="400"/>
    </location>
</feature>
<evidence type="ECO:0000256" key="2">
    <source>
        <dbReference type="SAM" id="Phobius"/>
    </source>
</evidence>
<dbReference type="EMBL" id="KV700143">
    <property type="protein sequence ID" value="OCF30740.1"/>
    <property type="molecule type" value="Genomic_DNA"/>
</dbReference>
<feature type="transmembrane region" description="Helical" evidence="2">
    <location>
        <begin position="200"/>
        <end position="221"/>
    </location>
</feature>
<dbReference type="Proteomes" id="UP000092666">
    <property type="component" value="Unassembled WGS sequence"/>
</dbReference>
<evidence type="ECO:0000313" key="4">
    <source>
        <dbReference type="Proteomes" id="UP000092666"/>
    </source>
</evidence>
<reference evidence="4" key="2">
    <citation type="submission" date="2013-12" db="EMBL/GenBank/DDBJ databases">
        <title>Evolution of pathogenesis and genome organization in the Tremellales.</title>
        <authorList>
            <person name="Cuomo C."/>
            <person name="Litvintseva A."/>
            <person name="Heitman J."/>
            <person name="Chen Y."/>
            <person name="Sun S."/>
            <person name="Springer D."/>
            <person name="Dromer F."/>
            <person name="Young S."/>
            <person name="Zeng Q."/>
            <person name="Chapman S."/>
            <person name="Gujja S."/>
            <person name="Saif S."/>
            <person name="Birren B."/>
        </authorList>
    </citation>
    <scope>NUCLEOTIDE SEQUENCE [LARGE SCALE GENOMIC DNA]</scope>
    <source>
        <strain evidence="4">BCC8398</strain>
    </source>
</reference>
<keyword evidence="4" id="KW-1185">Reference proteome</keyword>
<gene>
    <name evidence="3" type="ORF">I316_07626</name>
</gene>
<dbReference type="OrthoDB" id="2576153at2759"/>
<feature type="compositionally biased region" description="Basic and acidic residues" evidence="1">
    <location>
        <begin position="826"/>
        <end position="853"/>
    </location>
</feature>
<feature type="region of interest" description="Disordered" evidence="1">
    <location>
        <begin position="75"/>
        <end position="122"/>
    </location>
</feature>
<dbReference type="STRING" id="1296120.A0A1B9GI49"/>
<dbReference type="AlphaFoldDB" id="A0A1B9GI49"/>
<name>A0A1B9GI49_9TREE</name>
<feature type="compositionally biased region" description="Low complexity" evidence="1">
    <location>
        <begin position="881"/>
        <end position="893"/>
    </location>
</feature>
<feature type="compositionally biased region" description="Acidic residues" evidence="1">
    <location>
        <begin position="918"/>
        <end position="931"/>
    </location>
</feature>
<feature type="compositionally biased region" description="Low complexity" evidence="1">
    <location>
        <begin position="939"/>
        <end position="948"/>
    </location>
</feature>
<feature type="region of interest" description="Disordered" evidence="1">
    <location>
        <begin position="1080"/>
        <end position="1111"/>
    </location>
</feature>
<feature type="region of interest" description="Disordered" evidence="1">
    <location>
        <begin position="419"/>
        <end position="509"/>
    </location>
</feature>
<feature type="compositionally biased region" description="Low complexity" evidence="1">
    <location>
        <begin position="161"/>
        <end position="196"/>
    </location>
</feature>
<feature type="region of interest" description="Disordered" evidence="1">
    <location>
        <begin position="547"/>
        <end position="762"/>
    </location>
</feature>
<feature type="region of interest" description="Disordered" evidence="1">
    <location>
        <begin position="154"/>
        <end position="196"/>
    </location>
</feature>
<evidence type="ECO:0000256" key="1">
    <source>
        <dbReference type="SAM" id="MobiDB-lite"/>
    </source>
</evidence>
<keyword evidence="2" id="KW-0472">Membrane</keyword>
<feature type="compositionally biased region" description="Polar residues" evidence="1">
    <location>
        <begin position="428"/>
        <end position="447"/>
    </location>
</feature>
<feature type="compositionally biased region" description="Low complexity" evidence="1">
    <location>
        <begin position="657"/>
        <end position="672"/>
    </location>
</feature>
<reference evidence="3 4" key="1">
    <citation type="submission" date="2013-07" db="EMBL/GenBank/DDBJ databases">
        <title>The Genome Sequence of Cryptococcus heveanensis BCC8398.</title>
        <authorList>
            <consortium name="The Broad Institute Genome Sequencing Platform"/>
            <person name="Cuomo C."/>
            <person name="Litvintseva A."/>
            <person name="Chen Y."/>
            <person name="Heitman J."/>
            <person name="Sun S."/>
            <person name="Springer D."/>
            <person name="Dromer F."/>
            <person name="Young S.K."/>
            <person name="Zeng Q."/>
            <person name="Gargeya S."/>
            <person name="Fitzgerald M."/>
            <person name="Abouelleil A."/>
            <person name="Alvarado L."/>
            <person name="Berlin A.M."/>
            <person name="Chapman S.B."/>
            <person name="Dewar J."/>
            <person name="Goldberg J."/>
            <person name="Griggs A."/>
            <person name="Gujja S."/>
            <person name="Hansen M."/>
            <person name="Howarth C."/>
            <person name="Imamovic A."/>
            <person name="Larimer J."/>
            <person name="McCowan C."/>
            <person name="Murphy C."/>
            <person name="Pearson M."/>
            <person name="Priest M."/>
            <person name="Roberts A."/>
            <person name="Saif S."/>
            <person name="Shea T."/>
            <person name="Sykes S."/>
            <person name="Wortman J."/>
            <person name="Nusbaum C."/>
            <person name="Birren B."/>
        </authorList>
    </citation>
    <scope>NUCLEOTIDE SEQUENCE [LARGE SCALE GENOMIC DNA]</scope>
    <source>
        <strain evidence="3 4">BCC8398</strain>
    </source>
</reference>
<feature type="compositionally biased region" description="Gly residues" evidence="1">
    <location>
        <begin position="1080"/>
        <end position="1089"/>
    </location>
</feature>
<proteinExistence type="predicted"/>
<feature type="compositionally biased region" description="Polar residues" evidence="1">
    <location>
        <begin position="326"/>
        <end position="340"/>
    </location>
</feature>
<feature type="compositionally biased region" description="Polar residues" evidence="1">
    <location>
        <begin position="618"/>
        <end position="632"/>
    </location>
</feature>
<accession>A0A1B9GI49</accession>
<feature type="compositionally biased region" description="Polar residues" evidence="1">
    <location>
        <begin position="575"/>
        <end position="594"/>
    </location>
</feature>
<keyword evidence="2" id="KW-1133">Transmembrane helix</keyword>
<feature type="compositionally biased region" description="Basic and acidic residues" evidence="1">
    <location>
        <begin position="484"/>
        <end position="493"/>
    </location>
</feature>
<feature type="region of interest" description="Disordered" evidence="1">
    <location>
        <begin position="797"/>
        <end position="1065"/>
    </location>
</feature>
<evidence type="ECO:0000313" key="3">
    <source>
        <dbReference type="EMBL" id="OCF30740.1"/>
    </source>
</evidence>